<dbReference type="Gene3D" id="3.10.50.40">
    <property type="match status" value="1"/>
</dbReference>
<dbReference type="SUPFAM" id="SSF54534">
    <property type="entry name" value="FKBP-like"/>
    <property type="match status" value="1"/>
</dbReference>
<accession>A0A7W5AWK0</accession>
<keyword evidence="1" id="KW-0697">Rotamase</keyword>
<keyword evidence="1 3" id="KW-0413">Isomerase</keyword>
<name>A0A7W5AWK0_9BACL</name>
<dbReference type="InterPro" id="IPR000297">
    <property type="entry name" value="PPIase_PpiC"/>
</dbReference>
<dbReference type="PANTHER" id="PTHR47245">
    <property type="entry name" value="PEPTIDYLPROLYL ISOMERASE"/>
    <property type="match status" value="1"/>
</dbReference>
<proteinExistence type="predicted"/>
<dbReference type="GO" id="GO:0003755">
    <property type="term" value="F:peptidyl-prolyl cis-trans isomerase activity"/>
    <property type="evidence" value="ECO:0007669"/>
    <property type="project" value="UniProtKB-KW"/>
</dbReference>
<dbReference type="Pfam" id="PF13616">
    <property type="entry name" value="Rotamase_3"/>
    <property type="match status" value="1"/>
</dbReference>
<sequence>MQSDGENVTGPMPHAGSGKIIAVYRGGTVTEEEFSKYIGFMSLMNQEYMNVEQYSPYQKTVLKPYIGHKVLASRLGEMSDEAKKILDTQVDTFYAYVKQAAEVDTALNKRMEEAGLSDSDIKYFFRLITAVGDAEVNKITDDAVMAIFEETRMDYYIVTLRHILVGTTDMSAGEVLRTEEAALHRIQEVKTKLEAGGDWHVLAKAYSDDPGSSDNGGLYEWQTAGGFITEFKHAVNEQAVGEIGVPVKTPYGYHVIQVEQREEISFEKLTEDHKAAIRQMLASEAMERFMSNELEDLITEIDLSASNEEG</sequence>
<dbReference type="RefSeq" id="WP_183599881.1">
    <property type="nucleotide sequence ID" value="NZ_JACHXK010000004.1"/>
</dbReference>
<dbReference type="PANTHER" id="PTHR47245:SF2">
    <property type="entry name" value="PEPTIDYL-PROLYL CIS-TRANS ISOMERASE HP_0175-RELATED"/>
    <property type="match status" value="1"/>
</dbReference>
<keyword evidence="4" id="KW-1185">Reference proteome</keyword>
<evidence type="ECO:0000259" key="2">
    <source>
        <dbReference type="PROSITE" id="PS50198"/>
    </source>
</evidence>
<protein>
    <submittedName>
        <fullName evidence="3">Foldase protein PrsA</fullName>
        <ecNumber evidence="3">5.2.1.8</ecNumber>
    </submittedName>
</protein>
<comment type="caution">
    <text evidence="3">The sequence shown here is derived from an EMBL/GenBank/DDBJ whole genome shotgun (WGS) entry which is preliminary data.</text>
</comment>
<dbReference type="PROSITE" id="PS50198">
    <property type="entry name" value="PPIC_PPIASE_2"/>
    <property type="match status" value="1"/>
</dbReference>
<evidence type="ECO:0000313" key="4">
    <source>
        <dbReference type="Proteomes" id="UP000570361"/>
    </source>
</evidence>
<feature type="domain" description="PpiC" evidence="2">
    <location>
        <begin position="158"/>
        <end position="260"/>
    </location>
</feature>
<dbReference type="InterPro" id="IPR046357">
    <property type="entry name" value="PPIase_dom_sf"/>
</dbReference>
<dbReference type="EC" id="5.2.1.8" evidence="3"/>
<dbReference type="Proteomes" id="UP000570361">
    <property type="component" value="Unassembled WGS sequence"/>
</dbReference>
<evidence type="ECO:0000313" key="3">
    <source>
        <dbReference type="EMBL" id="MBB3110133.1"/>
    </source>
</evidence>
<reference evidence="3 4" key="1">
    <citation type="submission" date="2020-08" db="EMBL/GenBank/DDBJ databases">
        <title>Genomic Encyclopedia of Type Strains, Phase III (KMG-III): the genomes of soil and plant-associated and newly described type strains.</title>
        <authorList>
            <person name="Whitman W."/>
        </authorList>
    </citation>
    <scope>NUCLEOTIDE SEQUENCE [LARGE SCALE GENOMIC DNA]</scope>
    <source>
        <strain evidence="3 4">CECT 5862</strain>
    </source>
</reference>
<dbReference type="InterPro" id="IPR050245">
    <property type="entry name" value="PrsA_foldase"/>
</dbReference>
<organism evidence="3 4">
    <name type="scientific">Paenibacillus phyllosphaerae</name>
    <dbReference type="NCBI Taxonomy" id="274593"/>
    <lineage>
        <taxon>Bacteria</taxon>
        <taxon>Bacillati</taxon>
        <taxon>Bacillota</taxon>
        <taxon>Bacilli</taxon>
        <taxon>Bacillales</taxon>
        <taxon>Paenibacillaceae</taxon>
        <taxon>Paenibacillus</taxon>
    </lineage>
</organism>
<dbReference type="EMBL" id="JACHXK010000004">
    <property type="protein sequence ID" value="MBB3110133.1"/>
    <property type="molecule type" value="Genomic_DNA"/>
</dbReference>
<dbReference type="AlphaFoldDB" id="A0A7W5AWK0"/>
<dbReference type="SUPFAM" id="SSF109998">
    <property type="entry name" value="Triger factor/SurA peptide-binding domain-like"/>
    <property type="match status" value="1"/>
</dbReference>
<evidence type="ECO:0000256" key="1">
    <source>
        <dbReference type="PROSITE-ProRule" id="PRU00278"/>
    </source>
</evidence>
<dbReference type="InterPro" id="IPR027304">
    <property type="entry name" value="Trigger_fact/SurA_dom_sf"/>
</dbReference>
<gene>
    <name evidence="3" type="ORF">FHS18_002200</name>
</gene>